<organism evidence="1 2">
    <name type="scientific">Pieris brassicae</name>
    <name type="common">White butterfly</name>
    <name type="synonym">Large white butterfly</name>
    <dbReference type="NCBI Taxonomy" id="7116"/>
    <lineage>
        <taxon>Eukaryota</taxon>
        <taxon>Metazoa</taxon>
        <taxon>Ecdysozoa</taxon>
        <taxon>Arthropoda</taxon>
        <taxon>Hexapoda</taxon>
        <taxon>Insecta</taxon>
        <taxon>Pterygota</taxon>
        <taxon>Neoptera</taxon>
        <taxon>Endopterygota</taxon>
        <taxon>Lepidoptera</taxon>
        <taxon>Glossata</taxon>
        <taxon>Ditrysia</taxon>
        <taxon>Papilionoidea</taxon>
        <taxon>Pieridae</taxon>
        <taxon>Pierinae</taxon>
        <taxon>Pieris</taxon>
    </lineage>
</organism>
<dbReference type="EMBL" id="CALOZG010000008">
    <property type="protein sequence ID" value="CAH4029302.1"/>
    <property type="molecule type" value="Genomic_DNA"/>
</dbReference>
<evidence type="ECO:0000313" key="2">
    <source>
        <dbReference type="Proteomes" id="UP001152562"/>
    </source>
</evidence>
<accession>A0A9P0TBV4</accession>
<reference evidence="1" key="1">
    <citation type="submission" date="2022-05" db="EMBL/GenBank/DDBJ databases">
        <authorList>
            <person name="Okamura Y."/>
        </authorList>
    </citation>
    <scope>NUCLEOTIDE SEQUENCE</scope>
</reference>
<dbReference type="AlphaFoldDB" id="A0A9P0TBV4"/>
<evidence type="ECO:0000313" key="1">
    <source>
        <dbReference type="EMBL" id="CAH4029302.1"/>
    </source>
</evidence>
<protein>
    <submittedName>
        <fullName evidence="1">Uncharacterized protein</fullName>
    </submittedName>
</protein>
<comment type="caution">
    <text evidence="1">The sequence shown here is derived from an EMBL/GenBank/DDBJ whole genome shotgun (WGS) entry which is preliminary data.</text>
</comment>
<dbReference type="Proteomes" id="UP001152562">
    <property type="component" value="Unassembled WGS sequence"/>
</dbReference>
<sequence length="282" mass="33006">MIRSPNKCNSDPYLIQYVLSDNCSPPPPNFVNSRIKRKRCVKQLSDFEDFKQEMRDLFATLMTQQKDILATNQDIEKSISFLSSQYDDLSRKVCDIEEVRRKDLEYIMILEDKIGDLHLLPVKRVRSSGTTAFQNISDILNNQGSCFAIVGGKESLFDAYRTLAKTEKWKPWLIDVERYISPYHDSQDSLKEMQQLLGKIGFTVKKLEDKIIVHNYENQEDLKSAIMSVLPFKIPDELYDDFFIDLSQEMHMFDTEKYNYKNSTNDFVLNVQILVLYVEKKC</sequence>
<gene>
    <name evidence="1" type="ORF">PIBRA_LOCUS6063</name>
</gene>
<name>A0A9P0TBV4_PIEBR</name>
<proteinExistence type="predicted"/>
<keyword evidence="2" id="KW-1185">Reference proteome</keyword>